<keyword evidence="4 7" id="KW-0808">Transferase</keyword>
<dbReference type="PANTHER" id="PTHR19278:SF9">
    <property type="entry name" value="URIDINE 5'-MONOPHOSPHATE SYNTHASE"/>
    <property type="match status" value="1"/>
</dbReference>
<gene>
    <name evidence="7" type="primary">pyrE</name>
    <name evidence="9" type="ORF">DCK97_09500</name>
</gene>
<dbReference type="GO" id="GO:0044205">
    <property type="term" value="P:'de novo' UMP biosynthetic process"/>
    <property type="evidence" value="ECO:0007669"/>
    <property type="project" value="UniProtKB-UniRule"/>
</dbReference>
<dbReference type="GO" id="GO:0000287">
    <property type="term" value="F:magnesium ion binding"/>
    <property type="evidence" value="ECO:0007669"/>
    <property type="project" value="UniProtKB-UniRule"/>
</dbReference>
<keyword evidence="6 7" id="KW-0665">Pyrimidine biosynthesis</keyword>
<comment type="caution">
    <text evidence="9">The sequence shown here is derived from an EMBL/GenBank/DDBJ whole genome shotgun (WGS) entry which is preliminary data.</text>
</comment>
<comment type="pathway">
    <text evidence="1 7">Pyrimidine metabolism; UMP biosynthesis via de novo pathway; UMP from orotate: step 1/2.</text>
</comment>
<keyword evidence="5 7" id="KW-0460">Magnesium</keyword>
<dbReference type="CDD" id="cd06223">
    <property type="entry name" value="PRTases_typeI"/>
    <property type="match status" value="1"/>
</dbReference>
<dbReference type="AlphaFoldDB" id="A0A3B9IID5"/>
<keyword evidence="3 7" id="KW-0328">Glycosyltransferase</keyword>
<evidence type="ECO:0000259" key="8">
    <source>
        <dbReference type="Pfam" id="PF00156"/>
    </source>
</evidence>
<feature type="domain" description="Phosphoribosyltransferase" evidence="8">
    <location>
        <begin position="47"/>
        <end position="160"/>
    </location>
</feature>
<evidence type="ECO:0000256" key="3">
    <source>
        <dbReference type="ARBA" id="ARBA00022676"/>
    </source>
</evidence>
<dbReference type="Proteomes" id="UP000257706">
    <property type="component" value="Unassembled WGS sequence"/>
</dbReference>
<dbReference type="SUPFAM" id="SSF53271">
    <property type="entry name" value="PRTase-like"/>
    <property type="match status" value="1"/>
</dbReference>
<dbReference type="InterPro" id="IPR029057">
    <property type="entry name" value="PRTase-like"/>
</dbReference>
<dbReference type="InterPro" id="IPR006273">
    <property type="entry name" value="Orotate_PRibTrfase_bac"/>
</dbReference>
<comment type="function">
    <text evidence="7">Catalyzes the transfer of a ribosyl phosphate group from 5-phosphoribose 1-diphosphate to orotate, leading to the formation of orotidine monophosphate (OMP).</text>
</comment>
<evidence type="ECO:0000256" key="5">
    <source>
        <dbReference type="ARBA" id="ARBA00022842"/>
    </source>
</evidence>
<dbReference type="GO" id="GO:0019856">
    <property type="term" value="P:pyrimidine nucleobase biosynthetic process"/>
    <property type="evidence" value="ECO:0007669"/>
    <property type="project" value="InterPro"/>
</dbReference>
<comment type="cofactor">
    <cofactor evidence="7">
        <name>Mg(2+)</name>
        <dbReference type="ChEBI" id="CHEBI:18420"/>
    </cofactor>
</comment>
<feature type="binding site" evidence="7">
    <location>
        <position position="127"/>
    </location>
    <ligand>
        <name>orotate</name>
        <dbReference type="ChEBI" id="CHEBI:30839"/>
    </ligand>
</feature>
<dbReference type="HAMAP" id="MF_01208">
    <property type="entry name" value="PyrE"/>
    <property type="match status" value="1"/>
</dbReference>
<dbReference type="GO" id="GO:0004588">
    <property type="term" value="F:orotate phosphoribosyltransferase activity"/>
    <property type="evidence" value="ECO:0007669"/>
    <property type="project" value="UniProtKB-UniRule"/>
</dbReference>
<feature type="binding site" description="in other chain" evidence="7">
    <location>
        <begin position="123"/>
        <end position="131"/>
    </location>
    <ligand>
        <name>5-phospho-alpha-D-ribose 1-diphosphate</name>
        <dbReference type="ChEBI" id="CHEBI:58017"/>
        <note>ligand shared between dimeric partners</note>
    </ligand>
</feature>
<dbReference type="InterPro" id="IPR000836">
    <property type="entry name" value="PRTase_dom"/>
</dbReference>
<accession>A0A3B9IID5</accession>
<proteinExistence type="inferred from homology"/>
<feature type="binding site" evidence="7">
    <location>
        <position position="155"/>
    </location>
    <ligand>
        <name>orotate</name>
        <dbReference type="ChEBI" id="CHEBI:30839"/>
    </ligand>
</feature>
<name>A0A3B9IID5_9PROT</name>
<dbReference type="NCBIfam" id="TIGR01367">
    <property type="entry name" value="pyrE_Therm"/>
    <property type="match status" value="1"/>
</dbReference>
<evidence type="ECO:0000256" key="1">
    <source>
        <dbReference type="ARBA" id="ARBA00004889"/>
    </source>
</evidence>
<evidence type="ECO:0000313" key="10">
    <source>
        <dbReference type="Proteomes" id="UP000257706"/>
    </source>
</evidence>
<protein>
    <recommendedName>
        <fullName evidence="2 7">Orotate phosphoribosyltransferase</fullName>
        <shortName evidence="7">OPRT</shortName>
        <shortName evidence="7">OPRTase</shortName>
        <ecNumber evidence="2 7">2.4.2.10</ecNumber>
    </recommendedName>
</protein>
<dbReference type="Pfam" id="PF00156">
    <property type="entry name" value="Pribosyltran"/>
    <property type="match status" value="1"/>
</dbReference>
<evidence type="ECO:0000256" key="7">
    <source>
        <dbReference type="HAMAP-Rule" id="MF_01208"/>
    </source>
</evidence>
<dbReference type="Gene3D" id="3.40.50.2020">
    <property type="match status" value="1"/>
</dbReference>
<evidence type="ECO:0000313" key="9">
    <source>
        <dbReference type="EMBL" id="HAE47641.1"/>
    </source>
</evidence>
<dbReference type="EC" id="2.4.2.10" evidence="2 7"/>
<evidence type="ECO:0000256" key="6">
    <source>
        <dbReference type="ARBA" id="ARBA00022975"/>
    </source>
</evidence>
<reference evidence="9 10" key="1">
    <citation type="journal article" date="2018" name="Nat. Biotechnol.">
        <title>A standardized bacterial taxonomy based on genome phylogeny substantially revises the tree of life.</title>
        <authorList>
            <person name="Parks D.H."/>
            <person name="Chuvochina M."/>
            <person name="Waite D.W."/>
            <person name="Rinke C."/>
            <person name="Skarshewski A."/>
            <person name="Chaumeil P.A."/>
            <person name="Hugenholtz P."/>
        </authorList>
    </citation>
    <scope>NUCLEOTIDE SEQUENCE [LARGE SCALE GENOMIC DNA]</scope>
    <source>
        <strain evidence="9">UBA8739</strain>
    </source>
</reference>
<sequence>MDTEEVLDVFRACGALLEGHFILSSGLRSPRYLQCARVMMHPVQGERLCRALAERINARLADGTIAGGGIDCVVSPAMGGVIVGYEVARQLGVPAMFTERVDGSFTLRRGFAIEAGWRVLMAEDVVTTGKSSRECIAAIEAAGGRVVAASALIDRSAGKVDLGVPLVSLTGLDVPSYDPNDLPPELAALPAVKPGSRGLA</sequence>
<comment type="catalytic activity">
    <reaction evidence="7">
        <text>orotidine 5'-phosphate + diphosphate = orotate + 5-phospho-alpha-D-ribose 1-diphosphate</text>
        <dbReference type="Rhea" id="RHEA:10380"/>
        <dbReference type="ChEBI" id="CHEBI:30839"/>
        <dbReference type="ChEBI" id="CHEBI:33019"/>
        <dbReference type="ChEBI" id="CHEBI:57538"/>
        <dbReference type="ChEBI" id="CHEBI:58017"/>
        <dbReference type="EC" id="2.4.2.10"/>
    </reaction>
</comment>
<dbReference type="EMBL" id="DMAI01000147">
    <property type="protein sequence ID" value="HAE47641.1"/>
    <property type="molecule type" value="Genomic_DNA"/>
</dbReference>
<evidence type="ECO:0000256" key="2">
    <source>
        <dbReference type="ARBA" id="ARBA00011971"/>
    </source>
</evidence>
<organism evidence="9 10">
    <name type="scientific">Tistrella mobilis</name>
    <dbReference type="NCBI Taxonomy" id="171437"/>
    <lineage>
        <taxon>Bacteria</taxon>
        <taxon>Pseudomonadati</taxon>
        <taxon>Pseudomonadota</taxon>
        <taxon>Alphaproteobacteria</taxon>
        <taxon>Geminicoccales</taxon>
        <taxon>Geminicoccaceae</taxon>
        <taxon>Tistrella</taxon>
    </lineage>
</organism>
<dbReference type="PANTHER" id="PTHR19278">
    <property type="entry name" value="OROTATE PHOSPHORIBOSYLTRANSFERASE"/>
    <property type="match status" value="1"/>
</dbReference>
<comment type="subunit">
    <text evidence="7">Homodimer.</text>
</comment>
<comment type="similarity">
    <text evidence="7">Belongs to the purine/pyrimidine phosphoribosyltransferase family. PyrE subfamily.</text>
</comment>
<feature type="binding site" evidence="7">
    <location>
        <position position="100"/>
    </location>
    <ligand>
        <name>5-phospho-alpha-D-ribose 1-diphosphate</name>
        <dbReference type="ChEBI" id="CHEBI:58017"/>
        <note>ligand shared between dimeric partners</note>
    </ligand>
</feature>
<comment type="caution">
    <text evidence="7">Lacks conserved residue(s) required for the propagation of feature annotation.</text>
</comment>
<evidence type="ECO:0000256" key="4">
    <source>
        <dbReference type="ARBA" id="ARBA00022679"/>
    </source>
</evidence>
<dbReference type="UniPathway" id="UPA00070">
    <property type="reaction ID" value="UER00119"/>
</dbReference>
<dbReference type="InterPro" id="IPR023031">
    <property type="entry name" value="OPRT"/>
</dbReference>